<proteinExistence type="predicted"/>
<feature type="compositionally biased region" description="Polar residues" evidence="2">
    <location>
        <begin position="252"/>
        <end position="269"/>
    </location>
</feature>
<dbReference type="GeneID" id="39601503"/>
<dbReference type="VEuPathDB" id="FungiDB:C8Q69DRAFT_495166"/>
<name>A0A443I746_BYSSP</name>
<dbReference type="AlphaFoldDB" id="A0A443I746"/>
<dbReference type="EMBL" id="RCNU01000001">
    <property type="protein sequence ID" value="RWQ99877.1"/>
    <property type="molecule type" value="Genomic_DNA"/>
</dbReference>
<dbReference type="RefSeq" id="XP_028489522.1">
    <property type="nucleotide sequence ID" value="XM_028632226.1"/>
</dbReference>
<feature type="coiled-coil region" evidence="1">
    <location>
        <begin position="330"/>
        <end position="403"/>
    </location>
</feature>
<evidence type="ECO:0000313" key="4">
    <source>
        <dbReference type="Proteomes" id="UP000283841"/>
    </source>
</evidence>
<feature type="region of interest" description="Disordered" evidence="2">
    <location>
        <begin position="172"/>
        <end position="195"/>
    </location>
</feature>
<evidence type="ECO:0000256" key="1">
    <source>
        <dbReference type="SAM" id="Coils"/>
    </source>
</evidence>
<gene>
    <name evidence="3" type="ORF">C8Q69DRAFT_495166</name>
</gene>
<accession>A0A443I746</accession>
<comment type="caution">
    <text evidence="3">The sequence shown here is derived from an EMBL/GenBank/DDBJ whole genome shotgun (WGS) entry which is preliminary data.</text>
</comment>
<keyword evidence="4" id="KW-1185">Reference proteome</keyword>
<reference evidence="3 4" key="1">
    <citation type="journal article" date="2018" name="Front. Microbiol.">
        <title>Genomic and genetic insights into a cosmopolitan fungus, Paecilomyces variotii (Eurotiales).</title>
        <authorList>
            <person name="Urquhart A.S."/>
            <person name="Mondo S.J."/>
            <person name="Makela M.R."/>
            <person name="Hane J.K."/>
            <person name="Wiebenga A."/>
            <person name="He G."/>
            <person name="Mihaltcheva S."/>
            <person name="Pangilinan J."/>
            <person name="Lipzen A."/>
            <person name="Barry K."/>
            <person name="de Vries R.P."/>
            <person name="Grigoriev I.V."/>
            <person name="Idnurm A."/>
        </authorList>
    </citation>
    <scope>NUCLEOTIDE SEQUENCE [LARGE SCALE GENOMIC DNA]</scope>
    <source>
        <strain evidence="3 4">CBS 101075</strain>
    </source>
</reference>
<dbReference type="Proteomes" id="UP000283841">
    <property type="component" value="Unassembled WGS sequence"/>
</dbReference>
<feature type="compositionally biased region" description="Low complexity" evidence="2">
    <location>
        <begin position="108"/>
        <end position="118"/>
    </location>
</feature>
<organism evidence="3 4">
    <name type="scientific">Byssochlamys spectabilis</name>
    <name type="common">Paecilomyces variotii</name>
    <dbReference type="NCBI Taxonomy" id="264951"/>
    <lineage>
        <taxon>Eukaryota</taxon>
        <taxon>Fungi</taxon>
        <taxon>Dikarya</taxon>
        <taxon>Ascomycota</taxon>
        <taxon>Pezizomycotina</taxon>
        <taxon>Eurotiomycetes</taxon>
        <taxon>Eurotiomycetidae</taxon>
        <taxon>Eurotiales</taxon>
        <taxon>Thermoascaceae</taxon>
        <taxon>Paecilomyces</taxon>
    </lineage>
</organism>
<keyword evidence="1" id="KW-0175">Coiled coil</keyword>
<feature type="compositionally biased region" description="Polar residues" evidence="2">
    <location>
        <begin position="65"/>
        <end position="76"/>
    </location>
</feature>
<evidence type="ECO:0000313" key="3">
    <source>
        <dbReference type="EMBL" id="RWQ99877.1"/>
    </source>
</evidence>
<protein>
    <submittedName>
        <fullName evidence="3">Uncharacterized protein</fullName>
    </submittedName>
</protein>
<feature type="region of interest" description="Disordered" evidence="2">
    <location>
        <begin position="208"/>
        <end position="279"/>
    </location>
</feature>
<feature type="region of interest" description="Disordered" evidence="2">
    <location>
        <begin position="60"/>
        <end position="130"/>
    </location>
</feature>
<evidence type="ECO:0000256" key="2">
    <source>
        <dbReference type="SAM" id="MobiDB-lite"/>
    </source>
</evidence>
<sequence>MPNPGKKGSMPRWGDYNTQLLLSLVNQVPPLPTKDIQRDYFPNRTLRGIEAKLRFENDKAAGLRTGTTTSSRNSESAGKRKRRSQPNIREVTPEGEDTDTDRDSGDISPSGRRSPMRGSAKKQRDTYGDNSQILRPVIMVESCTHPQSAGEANPPDISIRPSGISVKDPVIGSSFNPPEPYAADIEIPNGSATDAHDSAVAPMARLPSTEQGSLPRDPVQRQSEESLNTASIDRDDVGIGFSNYAQPREQSHNATHPTTGSDRSMTPQQIGEFDGDDSQRADLTTIKIELGQSNTPSSKDNLDVSQKLIESTLDAKKALDTFTRLALDEIDGLQVRNKSLAEKLDISRNEREKAAQREVQIEQKATDSIKTREKEIETLKMELKALAEKLAISQNEIERYREQAAKRGEQLEHIQKWCAIQP</sequence>